<keyword evidence="6 8" id="KW-0472">Membrane</keyword>
<dbReference type="InterPro" id="IPR037066">
    <property type="entry name" value="Plug_dom_sf"/>
</dbReference>
<keyword evidence="7 8" id="KW-0998">Cell outer membrane</keyword>
<dbReference type="Proteomes" id="UP000184420">
    <property type="component" value="Unassembled WGS sequence"/>
</dbReference>
<evidence type="ECO:0000256" key="8">
    <source>
        <dbReference type="PROSITE-ProRule" id="PRU01360"/>
    </source>
</evidence>
<organism evidence="14 15">
    <name type="scientific">Chitinophaga jiangningensis</name>
    <dbReference type="NCBI Taxonomy" id="1419482"/>
    <lineage>
        <taxon>Bacteria</taxon>
        <taxon>Pseudomonadati</taxon>
        <taxon>Bacteroidota</taxon>
        <taxon>Chitinophagia</taxon>
        <taxon>Chitinophagales</taxon>
        <taxon>Chitinophagaceae</taxon>
        <taxon>Chitinophaga</taxon>
    </lineage>
</organism>
<dbReference type="SUPFAM" id="SSF56935">
    <property type="entry name" value="Porins"/>
    <property type="match status" value="1"/>
</dbReference>
<evidence type="ECO:0000259" key="13">
    <source>
        <dbReference type="Pfam" id="PF07715"/>
    </source>
</evidence>
<evidence type="ECO:0000256" key="7">
    <source>
        <dbReference type="ARBA" id="ARBA00023237"/>
    </source>
</evidence>
<evidence type="ECO:0000313" key="14">
    <source>
        <dbReference type="EMBL" id="SHL41321.1"/>
    </source>
</evidence>
<dbReference type="AlphaFoldDB" id="A0A1M7AEX5"/>
<evidence type="ECO:0000256" key="4">
    <source>
        <dbReference type="ARBA" id="ARBA00022692"/>
    </source>
</evidence>
<comment type="subcellular location">
    <subcellularLocation>
        <location evidence="1 8">Cell outer membrane</location>
        <topology evidence="1 8">Multi-pass membrane protein</topology>
    </subcellularLocation>
</comment>
<evidence type="ECO:0000256" key="1">
    <source>
        <dbReference type="ARBA" id="ARBA00004571"/>
    </source>
</evidence>
<dbReference type="InterPro" id="IPR039426">
    <property type="entry name" value="TonB-dep_rcpt-like"/>
</dbReference>
<evidence type="ECO:0000256" key="3">
    <source>
        <dbReference type="ARBA" id="ARBA00022452"/>
    </source>
</evidence>
<evidence type="ECO:0000256" key="5">
    <source>
        <dbReference type="ARBA" id="ARBA00023077"/>
    </source>
</evidence>
<dbReference type="InterPro" id="IPR036942">
    <property type="entry name" value="Beta-barrel_TonB_sf"/>
</dbReference>
<evidence type="ECO:0000256" key="11">
    <source>
        <dbReference type="SAM" id="SignalP"/>
    </source>
</evidence>
<feature type="chain" id="PRO_5012658188" evidence="11">
    <location>
        <begin position="26"/>
        <end position="1097"/>
    </location>
</feature>
<keyword evidence="2 8" id="KW-0813">Transport</keyword>
<evidence type="ECO:0000256" key="10">
    <source>
        <dbReference type="SAM" id="MobiDB-lite"/>
    </source>
</evidence>
<evidence type="ECO:0000256" key="6">
    <source>
        <dbReference type="ARBA" id="ARBA00023136"/>
    </source>
</evidence>
<dbReference type="Gene3D" id="2.170.130.10">
    <property type="entry name" value="TonB-dependent receptor, plug domain"/>
    <property type="match status" value="1"/>
</dbReference>
<dbReference type="GO" id="GO:0009279">
    <property type="term" value="C:cell outer membrane"/>
    <property type="evidence" value="ECO:0007669"/>
    <property type="project" value="UniProtKB-SubCell"/>
</dbReference>
<dbReference type="RefSeq" id="WP_073080003.1">
    <property type="nucleotide sequence ID" value="NZ_FRBL01000003.1"/>
</dbReference>
<evidence type="ECO:0000256" key="9">
    <source>
        <dbReference type="RuleBase" id="RU003357"/>
    </source>
</evidence>
<evidence type="ECO:0000256" key="2">
    <source>
        <dbReference type="ARBA" id="ARBA00022448"/>
    </source>
</evidence>
<reference evidence="14 15" key="1">
    <citation type="submission" date="2016-11" db="EMBL/GenBank/DDBJ databases">
        <authorList>
            <person name="Jaros S."/>
            <person name="Januszkiewicz K."/>
            <person name="Wedrychowicz H."/>
        </authorList>
    </citation>
    <scope>NUCLEOTIDE SEQUENCE [LARGE SCALE GENOMIC DNA]</scope>
    <source>
        <strain evidence="14 15">DSM 27406</strain>
    </source>
</reference>
<protein>
    <submittedName>
        <fullName evidence="14">TonB-linked outer membrane protein, SusC/RagA family</fullName>
    </submittedName>
</protein>
<dbReference type="Pfam" id="PF00593">
    <property type="entry name" value="TonB_dep_Rec_b-barrel"/>
    <property type="match status" value="1"/>
</dbReference>
<dbReference type="NCBIfam" id="TIGR04056">
    <property type="entry name" value="OMP_RagA_SusC"/>
    <property type="match status" value="1"/>
</dbReference>
<dbReference type="InterPro" id="IPR000531">
    <property type="entry name" value="Beta-barrel_TonB"/>
</dbReference>
<feature type="domain" description="TonB-dependent receptor-like beta-barrel" evidence="12">
    <location>
        <begin position="501"/>
        <end position="1037"/>
    </location>
</feature>
<keyword evidence="15" id="KW-1185">Reference proteome</keyword>
<dbReference type="Pfam" id="PF07715">
    <property type="entry name" value="Plug"/>
    <property type="match status" value="1"/>
</dbReference>
<proteinExistence type="inferred from homology"/>
<dbReference type="PROSITE" id="PS52016">
    <property type="entry name" value="TONB_DEPENDENT_REC_3"/>
    <property type="match status" value="1"/>
</dbReference>
<dbReference type="InterPro" id="IPR012910">
    <property type="entry name" value="Plug_dom"/>
</dbReference>
<dbReference type="NCBIfam" id="TIGR04057">
    <property type="entry name" value="SusC_RagA_signa"/>
    <property type="match status" value="1"/>
</dbReference>
<accession>A0A1M7AEX5</accession>
<dbReference type="InterPro" id="IPR008969">
    <property type="entry name" value="CarboxyPept-like_regulatory"/>
</dbReference>
<comment type="similarity">
    <text evidence="8 9">Belongs to the TonB-dependent receptor family.</text>
</comment>
<gene>
    <name evidence="14" type="ORF">SAMN05444266_103254</name>
</gene>
<keyword evidence="4 8" id="KW-0812">Transmembrane</keyword>
<keyword evidence="11" id="KW-0732">Signal</keyword>
<dbReference type="InterPro" id="IPR023997">
    <property type="entry name" value="TonB-dep_OMP_SusC/RagA_CS"/>
</dbReference>
<feature type="domain" description="TonB-dependent receptor plug" evidence="13">
    <location>
        <begin position="214"/>
        <end position="319"/>
    </location>
</feature>
<evidence type="ECO:0000259" key="12">
    <source>
        <dbReference type="Pfam" id="PF00593"/>
    </source>
</evidence>
<dbReference type="EMBL" id="FRBL01000003">
    <property type="protein sequence ID" value="SHL41321.1"/>
    <property type="molecule type" value="Genomic_DNA"/>
</dbReference>
<dbReference type="Pfam" id="PF13715">
    <property type="entry name" value="CarbopepD_reg_2"/>
    <property type="match status" value="1"/>
</dbReference>
<dbReference type="Gene3D" id="2.40.170.20">
    <property type="entry name" value="TonB-dependent receptor, beta-barrel domain"/>
    <property type="match status" value="1"/>
</dbReference>
<name>A0A1M7AEX5_9BACT</name>
<dbReference type="STRING" id="1419482.SAMN05444266_103254"/>
<evidence type="ECO:0000313" key="15">
    <source>
        <dbReference type="Proteomes" id="UP000184420"/>
    </source>
</evidence>
<dbReference type="Gene3D" id="2.60.40.1120">
    <property type="entry name" value="Carboxypeptidase-like, regulatory domain"/>
    <property type="match status" value="1"/>
</dbReference>
<sequence>MKLSLCTTIAVCSLALSLLANPTDAQLLQKKITINKENGKLHDVLNEIGAAADLSFSYAVNAEILNSPVTVKARQQQAGNVLKELLSPFALEFFTADGKVFIRRTEDPHYDITPDPALSVALKDISGVVVNEKDEPLPGVTIRIKDGSIATVTDGKGAYTLKGIPENAVLVVSFIGYTSREIASGKDTQLRIVLTEDPKKLGEIVVVGYGTQTKASLTAAVATVKGAAVAERPVPNVVNALQGQVPGLFIQQTDAMPGTNNNKIQIRGISTLSNNPVLVLIDGVAGQLETVNPQDIDNISVLKDASATAIYGARASGGVILVTTRRGKTNARPTLSYDAYAGTQQPTYLPRLANAVDFMRQWNASQLNDNPSATPRFPEATIQKYASGELPSTDWVDEIFKENALQMQHNVGITGGSKNTDYFISLGYLKQEGSVNGVLNERFTSRINLNTQLLDNLKFGINTVYTNRPRSFAGAGIFNTAMHWAYILNPTEWPYTPEGRNRSYRGGSQPVAIINDGGFERYKDAYFNTNMNLEYNITKDLSVKGQYAYNNRDVRHKLFQATYKLYDDEEKLVTTQQSPNALKDDFNSATNQTFIATANYQHQFRDHGFKLLLGYSQESFLYEGYGLGRQNFLNNDIHVIDGGSADKDQWSTNGDAYQWAIQSMFGRLSYNYRDRYLVELNSRYDGSSRFLNNRWGFFPSVSAGWRITEEQFMKAVTFISNLKLRGSYGKVGNQDATGYYPWASIIGTGTTYLNDKALTTTYYSNTANPDLTWEEKTTANLGLDASFLQDKLTLTVDVFKDKTTGILLTPSVPSMFGRDAGVRNIGSMGNKGWEISVGYQNRDHALKYGVIANLYNNRNQILDLGGTADILGTNPTMVGQSRWVWYGYKAIGLYQSEDEVKASPTYKPQNKPGDIKYQDTNNDGKITPEDRVLLGDAEPHMMFGVNANFSWRQFDLSMLLQGVLKNKTYLTGYATTPFQYGGTFTTDLLDSWTPDNRNARYPLMRQDQSVNTEFSDWWLFDSRYLRLKNLQLGYTVPNQLLQRARISYLRVYFIMENAFTLKAKDFPGSYDPEIDNWQSGVNFPQLKTYSLGLNLKF</sequence>
<dbReference type="FunFam" id="2.170.130.10:FF:000003">
    <property type="entry name" value="SusC/RagA family TonB-linked outer membrane protein"/>
    <property type="match status" value="1"/>
</dbReference>
<dbReference type="SUPFAM" id="SSF49464">
    <property type="entry name" value="Carboxypeptidase regulatory domain-like"/>
    <property type="match status" value="1"/>
</dbReference>
<feature type="region of interest" description="Disordered" evidence="10">
    <location>
        <begin position="903"/>
        <end position="922"/>
    </location>
</feature>
<keyword evidence="3 8" id="KW-1134">Transmembrane beta strand</keyword>
<keyword evidence="5 9" id="KW-0798">TonB box</keyword>
<feature type="signal peptide" evidence="11">
    <location>
        <begin position="1"/>
        <end position="25"/>
    </location>
</feature>
<dbReference type="InterPro" id="IPR023996">
    <property type="entry name" value="TonB-dep_OMP_SusC/RagA"/>
</dbReference>